<reference evidence="3 4" key="1">
    <citation type="submission" date="2024-04" db="EMBL/GenBank/DDBJ databases">
        <authorList>
            <person name="Waldvogel A.-M."/>
            <person name="Schoenle A."/>
        </authorList>
    </citation>
    <scope>NUCLEOTIDE SEQUENCE [LARGE SCALE GENOMIC DNA]</scope>
</reference>
<keyword evidence="2" id="KW-0472">Membrane</keyword>
<evidence type="ECO:0008006" key="5">
    <source>
        <dbReference type="Google" id="ProtNLM"/>
    </source>
</evidence>
<protein>
    <recommendedName>
        <fullName evidence="5">Secreted protein</fullName>
    </recommendedName>
</protein>
<evidence type="ECO:0000256" key="1">
    <source>
        <dbReference type="SAM" id="MobiDB-lite"/>
    </source>
</evidence>
<name>A0AAV2IWI8_KNICA</name>
<dbReference type="Proteomes" id="UP001497482">
    <property type="component" value="Chromosome 1"/>
</dbReference>
<gene>
    <name evidence="3" type="ORF">KC01_LOCUS2045</name>
</gene>
<dbReference type="EMBL" id="OZ035823">
    <property type="protein sequence ID" value="CAL1569639.1"/>
    <property type="molecule type" value="Genomic_DNA"/>
</dbReference>
<keyword evidence="2" id="KW-0812">Transmembrane</keyword>
<sequence length="71" mass="8086">MDPAVLIFLLYVMIAHELVSGWVQHRKQSGKTRPRTGAPPRTRVRMCGGVRRSSSQSQRELRKSGRIVRKA</sequence>
<organism evidence="3 4">
    <name type="scientific">Knipowitschia caucasica</name>
    <name type="common">Caucasian dwarf goby</name>
    <name type="synonym">Pomatoschistus caucasicus</name>
    <dbReference type="NCBI Taxonomy" id="637954"/>
    <lineage>
        <taxon>Eukaryota</taxon>
        <taxon>Metazoa</taxon>
        <taxon>Chordata</taxon>
        <taxon>Craniata</taxon>
        <taxon>Vertebrata</taxon>
        <taxon>Euteleostomi</taxon>
        <taxon>Actinopterygii</taxon>
        <taxon>Neopterygii</taxon>
        <taxon>Teleostei</taxon>
        <taxon>Neoteleostei</taxon>
        <taxon>Acanthomorphata</taxon>
        <taxon>Gobiaria</taxon>
        <taxon>Gobiiformes</taxon>
        <taxon>Gobioidei</taxon>
        <taxon>Gobiidae</taxon>
        <taxon>Gobiinae</taxon>
        <taxon>Knipowitschia</taxon>
    </lineage>
</organism>
<feature type="transmembrane region" description="Helical" evidence="2">
    <location>
        <begin position="6"/>
        <end position="23"/>
    </location>
</feature>
<accession>A0AAV2IWI8</accession>
<evidence type="ECO:0000313" key="4">
    <source>
        <dbReference type="Proteomes" id="UP001497482"/>
    </source>
</evidence>
<keyword evidence="2" id="KW-1133">Transmembrane helix</keyword>
<proteinExistence type="predicted"/>
<dbReference type="AlphaFoldDB" id="A0AAV2IWI8"/>
<evidence type="ECO:0000313" key="3">
    <source>
        <dbReference type="EMBL" id="CAL1569639.1"/>
    </source>
</evidence>
<keyword evidence="4" id="KW-1185">Reference proteome</keyword>
<evidence type="ECO:0000256" key="2">
    <source>
        <dbReference type="SAM" id="Phobius"/>
    </source>
</evidence>
<feature type="region of interest" description="Disordered" evidence="1">
    <location>
        <begin position="24"/>
        <end position="71"/>
    </location>
</feature>
<feature type="compositionally biased region" description="Basic residues" evidence="1">
    <location>
        <begin position="24"/>
        <end position="34"/>
    </location>
</feature>